<feature type="compositionally biased region" description="Low complexity" evidence="4">
    <location>
        <begin position="138"/>
        <end position="156"/>
    </location>
</feature>
<evidence type="ECO:0000256" key="4">
    <source>
        <dbReference type="SAM" id="MobiDB-lite"/>
    </source>
</evidence>
<dbReference type="InterPro" id="IPR002110">
    <property type="entry name" value="Ankyrin_rpt"/>
</dbReference>
<protein>
    <submittedName>
        <fullName evidence="5">Uncharacterized protein</fullName>
    </submittedName>
</protein>
<dbReference type="PROSITE" id="PS50088">
    <property type="entry name" value="ANK_REPEAT"/>
    <property type="match status" value="1"/>
</dbReference>
<feature type="compositionally biased region" description="Basic and acidic residues" evidence="4">
    <location>
        <begin position="545"/>
        <end position="592"/>
    </location>
</feature>
<keyword evidence="6" id="KW-1185">Reference proteome</keyword>
<dbReference type="InterPro" id="IPR036770">
    <property type="entry name" value="Ankyrin_rpt-contain_sf"/>
</dbReference>
<feature type="compositionally biased region" description="Polar residues" evidence="4">
    <location>
        <begin position="1"/>
        <end position="31"/>
    </location>
</feature>
<feature type="region of interest" description="Disordered" evidence="4">
    <location>
        <begin position="1"/>
        <end position="51"/>
    </location>
</feature>
<feature type="region of interest" description="Disordered" evidence="4">
    <location>
        <begin position="138"/>
        <end position="165"/>
    </location>
</feature>
<dbReference type="SUPFAM" id="SSF48403">
    <property type="entry name" value="Ankyrin repeat"/>
    <property type="match status" value="1"/>
</dbReference>
<dbReference type="Gene3D" id="1.25.40.20">
    <property type="entry name" value="Ankyrin repeat-containing domain"/>
    <property type="match status" value="1"/>
</dbReference>
<name>A0AAD8XRJ9_9STRA</name>
<feature type="region of interest" description="Disordered" evidence="4">
    <location>
        <begin position="307"/>
        <end position="358"/>
    </location>
</feature>
<feature type="region of interest" description="Disordered" evidence="4">
    <location>
        <begin position="623"/>
        <end position="717"/>
    </location>
</feature>
<dbReference type="InterPro" id="IPR050776">
    <property type="entry name" value="Ank_Repeat/CDKN_Inhibitor"/>
</dbReference>
<feature type="region of interest" description="Disordered" evidence="4">
    <location>
        <begin position="225"/>
        <end position="252"/>
    </location>
</feature>
<keyword evidence="2 3" id="KW-0040">ANK repeat</keyword>
<dbReference type="SMART" id="SM00248">
    <property type="entry name" value="ANK"/>
    <property type="match status" value="2"/>
</dbReference>
<dbReference type="Proteomes" id="UP001224775">
    <property type="component" value="Unassembled WGS sequence"/>
</dbReference>
<organism evidence="5 6">
    <name type="scientific">Skeletonema marinoi</name>
    <dbReference type="NCBI Taxonomy" id="267567"/>
    <lineage>
        <taxon>Eukaryota</taxon>
        <taxon>Sar</taxon>
        <taxon>Stramenopiles</taxon>
        <taxon>Ochrophyta</taxon>
        <taxon>Bacillariophyta</taxon>
        <taxon>Coscinodiscophyceae</taxon>
        <taxon>Thalassiosirophycidae</taxon>
        <taxon>Thalassiosirales</taxon>
        <taxon>Skeletonemataceae</taxon>
        <taxon>Skeletonema</taxon>
        <taxon>Skeletonema marinoi-dohrnii complex</taxon>
    </lineage>
</organism>
<feature type="compositionally biased region" description="Low complexity" evidence="4">
    <location>
        <begin position="227"/>
        <end position="242"/>
    </location>
</feature>
<dbReference type="PANTHER" id="PTHR24201">
    <property type="entry name" value="ANK_REP_REGION DOMAIN-CONTAINING PROTEIN"/>
    <property type="match status" value="1"/>
</dbReference>
<feature type="region of interest" description="Disordered" evidence="4">
    <location>
        <begin position="545"/>
        <end position="602"/>
    </location>
</feature>
<feature type="compositionally biased region" description="Acidic residues" evidence="4">
    <location>
        <begin position="32"/>
        <end position="51"/>
    </location>
</feature>
<feature type="repeat" description="ANK" evidence="3">
    <location>
        <begin position="878"/>
        <end position="910"/>
    </location>
</feature>
<reference evidence="5" key="1">
    <citation type="submission" date="2023-06" db="EMBL/GenBank/DDBJ databases">
        <title>Survivors Of The Sea: Transcriptome response of Skeletonema marinoi to long-term dormancy.</title>
        <authorList>
            <person name="Pinder M.I.M."/>
            <person name="Kourtchenko O."/>
            <person name="Robertson E.K."/>
            <person name="Larsson T."/>
            <person name="Maumus F."/>
            <person name="Osuna-Cruz C.M."/>
            <person name="Vancaester E."/>
            <person name="Stenow R."/>
            <person name="Vandepoele K."/>
            <person name="Ploug H."/>
            <person name="Bruchert V."/>
            <person name="Godhe A."/>
            <person name="Topel M."/>
        </authorList>
    </citation>
    <scope>NUCLEOTIDE SEQUENCE</scope>
    <source>
        <strain evidence="5">R05AC</strain>
    </source>
</reference>
<evidence type="ECO:0000313" key="6">
    <source>
        <dbReference type="Proteomes" id="UP001224775"/>
    </source>
</evidence>
<dbReference type="PROSITE" id="PS50297">
    <property type="entry name" value="ANK_REP_REGION"/>
    <property type="match status" value="1"/>
</dbReference>
<evidence type="ECO:0000313" key="5">
    <source>
        <dbReference type="EMBL" id="KAK1732519.1"/>
    </source>
</evidence>
<proteinExistence type="predicted"/>
<dbReference type="EMBL" id="JATAAI010000065">
    <property type="protein sequence ID" value="KAK1732519.1"/>
    <property type="molecule type" value="Genomic_DNA"/>
</dbReference>
<dbReference type="Pfam" id="PF12796">
    <property type="entry name" value="Ank_2"/>
    <property type="match status" value="1"/>
</dbReference>
<dbReference type="AlphaFoldDB" id="A0AAD8XRJ9"/>
<dbReference type="CDD" id="cd09917">
    <property type="entry name" value="F-box_SF"/>
    <property type="match status" value="1"/>
</dbReference>
<sequence length="971" mass="106172">MMTSSLRRQVNQPTAAAAAESSNILTAANSSDDGDQIDENDDNSNDMNDEDYFTLFNDDLLEDTIHEEDDEHNMTNMDVQSQQLFQLLNLPPSLHHSPNTDASMTNANAVVGYPVGGMRRVSSCYFSIASNNTNNLVANSNTNGEATTTSAPSSPTNHHHQQHHSLLSSTTPIHILFQHDILMNTFTYLDAQSLASFSETCKRCNFECFYFIELSLQRALLVGDDTSSSNSNNNHPSSLSSSHDNEANSNNNMIAGTGVITRLSRLNNARARQIVQMYLDSNASIRGMPMLHSLSYLRQMIRLHYTNGSNDGGERDGYDDGELSEQQEQDHQSRQQQNQGLSEQEVMQGGENAVQQQQQDGMMISTARNMALLFTFLGAAYKYQHGDVPSMDEETMELCKGMMIKLGVAGGMGSFFKAVKEHQLLQQQQQQGKVDGGGGEVMEREVLQGEGHREIGEGDQEVEMQGVEVNEPNQQNVQQHQQQDGMKVKARNMALFLTLLGAAYKVNAGEIHIDEETMEVAKNMMIKLGLAGSLVKAGQMTIVKKEKGEQSDSDGEEKHEEREGGIEGHNIDGNPTDHDITASDTPRRRNDRSSSMGSIEDLSNMIKHPSAIASRLYNAFQSPNSSTTNLDSVDEQSGGSRSGVGGNGVDPASPRKHRGKRSHFLRVDAPPPLDLEEVGGKSQVEPPTPEAVSYAMDHPFSSNPYDHLSVSEQKKSSNDASAAAAAVSSFLPFKMSHFQPPWAVPEEADSATSPSGCIGAYANAVKSAASEVTRLVKEERKANFEALPEDEQMELGIRFIDACTSDDKIDIVKDILQNQKKMDVDRFFIGQDETETCALHAAAFNGAEKILEFLCGGIDENNSGLDFGLCDVNVTDANGWTALHFAAGANSVLSVRILAEHGAKLTVEAGNGYTPYHWAERLSNEEVASELESLGADNRFVGSWMFGSSSANAGDRRVPFVSYLAQQFFGR</sequence>
<accession>A0AAD8XRJ9</accession>
<keyword evidence="1" id="KW-0677">Repeat</keyword>
<evidence type="ECO:0000256" key="3">
    <source>
        <dbReference type="PROSITE-ProRule" id="PRU00023"/>
    </source>
</evidence>
<feature type="compositionally biased region" description="Basic residues" evidence="4">
    <location>
        <begin position="654"/>
        <end position="664"/>
    </location>
</feature>
<gene>
    <name evidence="5" type="ORF">QTG54_016802</name>
</gene>
<evidence type="ECO:0000256" key="1">
    <source>
        <dbReference type="ARBA" id="ARBA00022737"/>
    </source>
</evidence>
<comment type="caution">
    <text evidence="5">The sequence shown here is derived from an EMBL/GenBank/DDBJ whole genome shotgun (WGS) entry which is preliminary data.</text>
</comment>
<evidence type="ECO:0000256" key="2">
    <source>
        <dbReference type="ARBA" id="ARBA00023043"/>
    </source>
</evidence>